<organism evidence="2 3">
    <name type="scientific">Lacrimispora saccharolytica (strain ATCC 35040 / DSM 2544 / NRCC 2533 / WM1)</name>
    <name type="common">Clostridium saccharolyticum</name>
    <dbReference type="NCBI Taxonomy" id="610130"/>
    <lineage>
        <taxon>Bacteria</taxon>
        <taxon>Bacillati</taxon>
        <taxon>Bacillota</taxon>
        <taxon>Clostridia</taxon>
        <taxon>Lachnospirales</taxon>
        <taxon>Lachnospiraceae</taxon>
        <taxon>Lacrimispora</taxon>
    </lineage>
</organism>
<dbReference type="EMBL" id="CP002109">
    <property type="protein sequence ID" value="ADL04307.1"/>
    <property type="molecule type" value="Genomic_DNA"/>
</dbReference>
<sequence length="245" mass="27749">MANQSNIKFLDSTITIEENTFRWENHMIKTADISQIWMGSCPHKSFPVQFVLLLLLIALSGNSPANIIGILVAVVLYPAAWLYWDRKQTRFKGINVEINSGKTYSFICNNEEFTREAYDLISGLISKNNYASKFQISFLGDGKLIDNSEPEKESFSGSQIMNIMASGINEPIIRELQKLYAHYTENNEINNEILILIEKTIHSLNANDKIEVTKSLSNFITMGLIKDCNELGLNALINEIKANIY</sequence>
<dbReference type="Proteomes" id="UP000001662">
    <property type="component" value="Chromosome"/>
</dbReference>
<dbReference type="HOGENOM" id="CLU_100169_0_0_9"/>
<dbReference type="PaxDb" id="610130-Closa_1711"/>
<keyword evidence="3" id="KW-1185">Reference proteome</keyword>
<reference evidence="2" key="1">
    <citation type="submission" date="2010-07" db="EMBL/GenBank/DDBJ databases">
        <title>Complete sequence of Clostridium saccharolyticum WM1.</title>
        <authorList>
            <consortium name="US DOE Joint Genome Institute"/>
            <person name="Lucas S."/>
            <person name="Copeland A."/>
            <person name="Lapidus A."/>
            <person name="Cheng J.-F."/>
            <person name="Bruce D."/>
            <person name="Goodwin L."/>
            <person name="Pitluck S."/>
            <person name="Chertkov O."/>
            <person name="Detter J.C."/>
            <person name="Han C."/>
            <person name="Tapia R."/>
            <person name="Land M."/>
            <person name="Hauser L."/>
            <person name="Chang Y.-J."/>
            <person name="Jeffries C."/>
            <person name="Kyrpides N."/>
            <person name="Ivanova N."/>
            <person name="Mikhailova N."/>
            <person name="Mouttaki H."/>
            <person name="Lin L."/>
            <person name="Zhou J."/>
            <person name="Hemme C.L."/>
            <person name="Woyke T."/>
        </authorList>
    </citation>
    <scope>NUCLEOTIDE SEQUENCE [LARGE SCALE GENOMIC DNA]</scope>
    <source>
        <strain evidence="2">WM1</strain>
    </source>
</reference>
<evidence type="ECO:0000313" key="2">
    <source>
        <dbReference type="EMBL" id="ADL04307.1"/>
    </source>
</evidence>
<dbReference type="AlphaFoldDB" id="D9QZ56"/>
<dbReference type="OrthoDB" id="1911650at2"/>
<dbReference type="STRING" id="610130.Closa_1711"/>
<evidence type="ECO:0000313" key="3">
    <source>
        <dbReference type="Proteomes" id="UP000001662"/>
    </source>
</evidence>
<feature type="transmembrane region" description="Helical" evidence="1">
    <location>
        <begin position="67"/>
        <end position="84"/>
    </location>
</feature>
<protein>
    <submittedName>
        <fullName evidence="2">Uncharacterized protein</fullName>
    </submittedName>
</protein>
<keyword evidence="1" id="KW-0812">Transmembrane</keyword>
<keyword evidence="1" id="KW-0472">Membrane</keyword>
<dbReference type="eggNOG" id="ENOG5033RGQ">
    <property type="taxonomic scope" value="Bacteria"/>
</dbReference>
<accession>D9QZ56</accession>
<dbReference type="InterPro" id="IPR045629">
    <property type="entry name" value="DUF6232"/>
</dbReference>
<gene>
    <name evidence="2" type="ordered locus">Closa_1711</name>
</gene>
<name>D9QZ56_LACSW</name>
<dbReference type="Pfam" id="PF19744">
    <property type="entry name" value="DUF6232"/>
    <property type="match status" value="1"/>
</dbReference>
<proteinExistence type="predicted"/>
<dbReference type="RefSeq" id="WP_013272397.1">
    <property type="nucleotide sequence ID" value="NC_014376.1"/>
</dbReference>
<dbReference type="KEGG" id="csh:Closa_1711"/>
<evidence type="ECO:0000256" key="1">
    <source>
        <dbReference type="SAM" id="Phobius"/>
    </source>
</evidence>
<keyword evidence="1" id="KW-1133">Transmembrane helix</keyword>